<comment type="caution">
    <text evidence="1">The sequence shown here is derived from an EMBL/GenBank/DDBJ whole genome shotgun (WGS) entry which is preliminary data.</text>
</comment>
<evidence type="ECO:0000313" key="2">
    <source>
        <dbReference type="Proteomes" id="UP000294692"/>
    </source>
</evidence>
<protein>
    <submittedName>
        <fullName evidence="1">Uncharacterized protein</fullName>
    </submittedName>
</protein>
<evidence type="ECO:0000313" key="1">
    <source>
        <dbReference type="EMBL" id="TCU92574.1"/>
    </source>
</evidence>
<organism evidence="1 2">
    <name type="scientific">Paracandidimonas soli</name>
    <dbReference type="NCBI Taxonomy" id="1917182"/>
    <lineage>
        <taxon>Bacteria</taxon>
        <taxon>Pseudomonadati</taxon>
        <taxon>Pseudomonadota</taxon>
        <taxon>Betaproteobacteria</taxon>
        <taxon>Burkholderiales</taxon>
        <taxon>Alcaligenaceae</taxon>
        <taxon>Paracandidimonas</taxon>
    </lineage>
</organism>
<proteinExistence type="predicted"/>
<dbReference type="AlphaFoldDB" id="A0A4R3URE2"/>
<reference evidence="1 2" key="1">
    <citation type="submission" date="2019-03" db="EMBL/GenBank/DDBJ databases">
        <title>Genomic Encyclopedia of Type Strains, Phase IV (KMG-IV): sequencing the most valuable type-strain genomes for metagenomic binning, comparative biology and taxonomic classification.</title>
        <authorList>
            <person name="Goeker M."/>
        </authorList>
    </citation>
    <scope>NUCLEOTIDE SEQUENCE [LARGE SCALE GENOMIC DNA]</scope>
    <source>
        <strain evidence="1 2">DSM 100048</strain>
    </source>
</reference>
<keyword evidence="2" id="KW-1185">Reference proteome</keyword>
<dbReference type="Proteomes" id="UP000294692">
    <property type="component" value="Unassembled WGS sequence"/>
</dbReference>
<dbReference type="RefSeq" id="WP_377748052.1">
    <property type="nucleotide sequence ID" value="NZ_JBHRVM010000001.1"/>
</dbReference>
<gene>
    <name evidence="1" type="ORF">EV686_11411</name>
</gene>
<name>A0A4R3URE2_9BURK</name>
<sequence length="59" mass="6459">MSQIKVAVSLWMKIPPWGTAKQHPDATFYTVDVIAPPGSTAEDIAAAIKSQISDFEDRK</sequence>
<accession>A0A4R3URE2</accession>
<dbReference type="EMBL" id="SMBX01000014">
    <property type="protein sequence ID" value="TCU92574.1"/>
    <property type="molecule type" value="Genomic_DNA"/>
</dbReference>